<dbReference type="Gene3D" id="2.130.10.10">
    <property type="entry name" value="YVTN repeat-like/Quinoprotein amine dehydrogenase"/>
    <property type="match status" value="2"/>
</dbReference>
<keyword evidence="7" id="KW-1185">Reference proteome</keyword>
<dbReference type="Pfam" id="PF00400">
    <property type="entry name" value="WD40"/>
    <property type="match status" value="2"/>
</dbReference>
<feature type="compositionally biased region" description="Polar residues" evidence="4">
    <location>
        <begin position="599"/>
        <end position="610"/>
    </location>
</feature>
<keyword evidence="1 3" id="KW-0853">WD repeat</keyword>
<protein>
    <recommendedName>
        <fullName evidence="8">WD40 repeat-like protein</fullName>
    </recommendedName>
</protein>
<feature type="region of interest" description="Disordered" evidence="4">
    <location>
        <begin position="110"/>
        <end position="157"/>
    </location>
</feature>
<feature type="chain" id="PRO_5045751362" description="WD40 repeat-like protein" evidence="5">
    <location>
        <begin position="19"/>
        <end position="679"/>
    </location>
</feature>
<gene>
    <name evidence="6" type="ORF">VKT23_007527</name>
</gene>
<reference evidence="6 7" key="1">
    <citation type="submission" date="2024-01" db="EMBL/GenBank/DDBJ databases">
        <title>A draft genome for the cacao thread blight pathogen Marasmiellus scandens.</title>
        <authorList>
            <person name="Baruah I.K."/>
            <person name="Leung J."/>
            <person name="Bukari Y."/>
            <person name="Amoako-Attah I."/>
            <person name="Meinhardt L.W."/>
            <person name="Bailey B.A."/>
            <person name="Cohen S.P."/>
        </authorList>
    </citation>
    <scope>NUCLEOTIDE SEQUENCE [LARGE SCALE GENOMIC DNA]</scope>
    <source>
        <strain evidence="6 7">GH-19</strain>
    </source>
</reference>
<keyword evidence="2" id="KW-0677">Repeat</keyword>
<evidence type="ECO:0000256" key="3">
    <source>
        <dbReference type="PROSITE-ProRule" id="PRU00221"/>
    </source>
</evidence>
<evidence type="ECO:0008006" key="8">
    <source>
        <dbReference type="Google" id="ProtNLM"/>
    </source>
</evidence>
<comment type="caution">
    <text evidence="6">The sequence shown here is derived from an EMBL/GenBank/DDBJ whole genome shotgun (WGS) entry which is preliminary data.</text>
</comment>
<keyword evidence="5" id="KW-0732">Signal</keyword>
<proteinExistence type="predicted"/>
<feature type="region of interest" description="Disordered" evidence="4">
    <location>
        <begin position="590"/>
        <end position="610"/>
    </location>
</feature>
<dbReference type="InterPro" id="IPR051350">
    <property type="entry name" value="WD_repeat-ST_regulator"/>
</dbReference>
<dbReference type="PANTHER" id="PTHR22838">
    <property type="entry name" value="WD REPEAT PROTEIN 26-RELATED"/>
    <property type="match status" value="1"/>
</dbReference>
<dbReference type="EMBL" id="JBANRG010000010">
    <property type="protein sequence ID" value="KAK7462946.1"/>
    <property type="molecule type" value="Genomic_DNA"/>
</dbReference>
<dbReference type="Proteomes" id="UP001498398">
    <property type="component" value="Unassembled WGS sequence"/>
</dbReference>
<dbReference type="InterPro" id="IPR001680">
    <property type="entry name" value="WD40_rpt"/>
</dbReference>
<feature type="region of interest" description="Disordered" evidence="4">
    <location>
        <begin position="211"/>
        <end position="242"/>
    </location>
</feature>
<dbReference type="SMART" id="SM00320">
    <property type="entry name" value="WD40"/>
    <property type="match status" value="3"/>
</dbReference>
<feature type="repeat" description="WD" evidence="3">
    <location>
        <begin position="268"/>
        <end position="301"/>
    </location>
</feature>
<name>A0ABR1JQL2_9AGAR</name>
<feature type="compositionally biased region" description="Polar residues" evidence="4">
    <location>
        <begin position="127"/>
        <end position="137"/>
    </location>
</feature>
<dbReference type="PANTHER" id="PTHR22838:SF0">
    <property type="entry name" value="WD REPEAT-CONTAINING PROTEIN 26"/>
    <property type="match status" value="1"/>
</dbReference>
<evidence type="ECO:0000256" key="2">
    <source>
        <dbReference type="ARBA" id="ARBA00022737"/>
    </source>
</evidence>
<dbReference type="SUPFAM" id="SSF50998">
    <property type="entry name" value="Quinoprotein alcohol dehydrogenase-like"/>
    <property type="match status" value="1"/>
</dbReference>
<feature type="signal peptide" evidence="5">
    <location>
        <begin position="1"/>
        <end position="18"/>
    </location>
</feature>
<sequence length="679" mass="74341">MSVACFSIGLCLFTYASGQHRITSTITTVMTAFTSFGLVAVSAWFASERWAWSRHRGKKWLGDVLDELNPRLLQVTGIRMLQVAFAWTKGRLAIVSSKLSRVRFSILSNSSHSEKEDGAPNGLPVTNPYQEEPSSPVSPIAASFRSRPSDARPASPIPAVPLAASAAAAVSPDATDSSSSPLTPRLGRQLWQNAIRTVQMRSQVTSNLAAISAQHQRNPRRQRTSSSTVARPERMRSPTMAGPPVAVIKSRVAALAPRLRCLEPTQDMAAHQALVRHLQFSPDGKYLATSSWDRTSVIFRVGDPFESHRILAHAKGFVGQVAWAPDGKLLLTKLVRGIKVWNREGVCTRTIDRPAPVDAITWFPGGEAFLSVEGSSVAKLDLKGKVLGTYTFKNMRLHDVAVTPDRERLLGVGPLTTSPEGLRPSKSKVEKRLVVYNMETDSIENVTPVLNEVRDITLARNTRNGLVALVSYENKAPPQLWKMEMVKDQKNNQQLIARLTLRHTYMPKVPVDFAGPSYFGGKNDELVLCAGKAGDIHIWDRESGTLLHHVRAQALGGDLTCIAWNSASENPYMFATGSHDGAIRVWTKPPEYQDPPSAAPSNRDSIIDMTRTSSPYGIDELERTDSPAMQDFASAVSSRSGTPDSMREPFLRRTRQVAFVDEPASIDPGTSSVHPPGTS</sequence>
<evidence type="ECO:0000313" key="7">
    <source>
        <dbReference type="Proteomes" id="UP001498398"/>
    </source>
</evidence>
<dbReference type="PROSITE" id="PS50082">
    <property type="entry name" value="WD_REPEATS_2"/>
    <property type="match status" value="1"/>
</dbReference>
<dbReference type="InterPro" id="IPR011047">
    <property type="entry name" value="Quinoprotein_ADH-like_sf"/>
</dbReference>
<dbReference type="InterPro" id="IPR015943">
    <property type="entry name" value="WD40/YVTN_repeat-like_dom_sf"/>
</dbReference>
<evidence type="ECO:0000256" key="5">
    <source>
        <dbReference type="SAM" id="SignalP"/>
    </source>
</evidence>
<evidence type="ECO:0000313" key="6">
    <source>
        <dbReference type="EMBL" id="KAK7462946.1"/>
    </source>
</evidence>
<organism evidence="6 7">
    <name type="scientific">Marasmiellus scandens</name>
    <dbReference type="NCBI Taxonomy" id="2682957"/>
    <lineage>
        <taxon>Eukaryota</taxon>
        <taxon>Fungi</taxon>
        <taxon>Dikarya</taxon>
        <taxon>Basidiomycota</taxon>
        <taxon>Agaricomycotina</taxon>
        <taxon>Agaricomycetes</taxon>
        <taxon>Agaricomycetidae</taxon>
        <taxon>Agaricales</taxon>
        <taxon>Marasmiineae</taxon>
        <taxon>Omphalotaceae</taxon>
        <taxon>Marasmiellus</taxon>
    </lineage>
</organism>
<evidence type="ECO:0000256" key="1">
    <source>
        <dbReference type="ARBA" id="ARBA00022574"/>
    </source>
</evidence>
<evidence type="ECO:0000256" key="4">
    <source>
        <dbReference type="SAM" id="MobiDB-lite"/>
    </source>
</evidence>
<accession>A0ABR1JQL2</accession>